<dbReference type="Proteomes" id="UP000183816">
    <property type="component" value="Unassembled WGS sequence"/>
</dbReference>
<evidence type="ECO:0000313" key="1">
    <source>
        <dbReference type="EMBL" id="SDO78616.1"/>
    </source>
</evidence>
<dbReference type="AlphaFoldDB" id="A0A1H0MEC8"/>
<evidence type="ECO:0000313" key="2">
    <source>
        <dbReference type="Proteomes" id="UP000183816"/>
    </source>
</evidence>
<evidence type="ECO:0008006" key="3">
    <source>
        <dbReference type="Google" id="ProtNLM"/>
    </source>
</evidence>
<proteinExistence type="predicted"/>
<gene>
    <name evidence="1" type="ORF">SAMN05216347_102304</name>
</gene>
<organism evidence="1 2">
    <name type="scientific">Streptococcus equinus</name>
    <name type="common">Streptococcus bovis</name>
    <dbReference type="NCBI Taxonomy" id="1335"/>
    <lineage>
        <taxon>Bacteria</taxon>
        <taxon>Bacillati</taxon>
        <taxon>Bacillota</taxon>
        <taxon>Bacilli</taxon>
        <taxon>Lactobacillales</taxon>
        <taxon>Streptococcaceae</taxon>
        <taxon>Streptococcus</taxon>
    </lineage>
</organism>
<dbReference type="EMBL" id="FNJK01000002">
    <property type="protein sequence ID" value="SDO78616.1"/>
    <property type="molecule type" value="Genomic_DNA"/>
</dbReference>
<protein>
    <recommendedName>
        <fullName evidence="3">LXG domain of WXG superfamily protein</fullName>
    </recommendedName>
</protein>
<accession>A0A1H0MEC8</accession>
<name>A0A1H0MEC8_STREI</name>
<sequence>MTTDDAVSEFKGGKKVLTNTIKDMGIFNNTVFTSEVGDVLDEQNTQISSLSDLGSSSYTSKKAKNFYKKTDFKTEVKEVKSVVNGKARKNHLKNELAKNLYDSKYSGYLLETTPLEVQAGILLTKTKKSAGKGKKVVKILDSTDKALKQKRFIGGREMTVDSKGRVKLDGRFLYKKPVKGKSAHLYSRGTKEYKDIVGEDFSFEKTTLYNGRKLKANGKVEIDWKGVGTSGKEAFKSGLKDNFKSTINPLNEFKGFKEASNFSKAGKVLGFAGTVMTIGSNIKTDFIDDRRSSTKEKVRNFAVDTTVDVVSSSSAAAAGAAIGTAVGGPLGTVAGAAAGIAFSWAMNKGWFGKKSVNNYAKDGLKGLAGKFGL</sequence>
<reference evidence="1 2" key="1">
    <citation type="submission" date="2016-10" db="EMBL/GenBank/DDBJ databases">
        <authorList>
            <person name="de Groot N.N."/>
        </authorList>
    </citation>
    <scope>NUCLEOTIDE SEQUENCE [LARGE SCALE GENOMIC DNA]</scope>
    <source>
        <strain evidence="1 2">Sb04</strain>
    </source>
</reference>